<organism evidence="2 3">
    <name type="scientific">Micromonospora coriariae</name>
    <dbReference type="NCBI Taxonomy" id="285665"/>
    <lineage>
        <taxon>Bacteria</taxon>
        <taxon>Bacillati</taxon>
        <taxon>Actinomycetota</taxon>
        <taxon>Actinomycetes</taxon>
        <taxon>Micromonosporales</taxon>
        <taxon>Micromonosporaceae</taxon>
        <taxon>Micromonospora</taxon>
    </lineage>
</organism>
<dbReference type="Proteomes" id="UP000198243">
    <property type="component" value="Chromosome I"/>
</dbReference>
<keyword evidence="1" id="KW-0472">Membrane</keyword>
<feature type="transmembrane region" description="Helical" evidence="1">
    <location>
        <begin position="6"/>
        <end position="24"/>
    </location>
</feature>
<feature type="transmembrane region" description="Helical" evidence="1">
    <location>
        <begin position="59"/>
        <end position="81"/>
    </location>
</feature>
<dbReference type="RefSeq" id="WP_089021054.1">
    <property type="nucleotide sequence ID" value="NZ_LT607412.1"/>
</dbReference>
<gene>
    <name evidence="2" type="ORF">GA0070607_5899</name>
</gene>
<proteinExistence type="predicted"/>
<reference evidence="3" key="1">
    <citation type="submission" date="2016-06" db="EMBL/GenBank/DDBJ databases">
        <authorList>
            <person name="Varghese N."/>
            <person name="Submissions Spin"/>
        </authorList>
    </citation>
    <scope>NUCLEOTIDE SEQUENCE [LARGE SCALE GENOMIC DNA]</scope>
    <source>
        <strain evidence="3">DSM 44875</strain>
    </source>
</reference>
<evidence type="ECO:0000313" key="3">
    <source>
        <dbReference type="Proteomes" id="UP000198243"/>
    </source>
</evidence>
<keyword evidence="1" id="KW-1133">Transmembrane helix</keyword>
<feature type="transmembrane region" description="Helical" evidence="1">
    <location>
        <begin position="31"/>
        <end position="53"/>
    </location>
</feature>
<accession>A0A1C4XWZ7</accession>
<dbReference type="EMBL" id="LT607412">
    <property type="protein sequence ID" value="SCF13029.1"/>
    <property type="molecule type" value="Genomic_DNA"/>
</dbReference>
<evidence type="ECO:0000256" key="1">
    <source>
        <dbReference type="SAM" id="Phobius"/>
    </source>
</evidence>
<keyword evidence="3" id="KW-1185">Reference proteome</keyword>
<sequence>MTITGLVTALLVGVTIGLLGRLVTPGRREAPIWLTVAVGVVAALAGSIVARLAGVDTGALSLLAVLVQVSLAGIGVVLVVATARSERSDST</sequence>
<dbReference type="AlphaFoldDB" id="A0A1C4XWZ7"/>
<name>A0A1C4XWZ7_9ACTN</name>
<dbReference type="OrthoDB" id="3404914at2"/>
<protein>
    <recommendedName>
        <fullName evidence="4">Transglycosylase associated protein</fullName>
    </recommendedName>
</protein>
<evidence type="ECO:0008006" key="4">
    <source>
        <dbReference type="Google" id="ProtNLM"/>
    </source>
</evidence>
<evidence type="ECO:0000313" key="2">
    <source>
        <dbReference type="EMBL" id="SCF13029.1"/>
    </source>
</evidence>
<keyword evidence="1" id="KW-0812">Transmembrane</keyword>